<dbReference type="InterPro" id="IPR008278">
    <property type="entry name" value="4-PPantetheinyl_Trfase_dom"/>
</dbReference>
<evidence type="ECO:0000313" key="5">
    <source>
        <dbReference type="EMBL" id="RKQ33481.1"/>
    </source>
</evidence>
<feature type="domain" description="4'-phosphopantetheinyl transferase" evidence="3">
    <location>
        <begin position="143"/>
        <end position="217"/>
    </location>
</feature>
<dbReference type="GO" id="GO:0005829">
    <property type="term" value="C:cytosol"/>
    <property type="evidence" value="ECO:0007669"/>
    <property type="project" value="TreeGrafter"/>
</dbReference>
<dbReference type="Gene3D" id="3.90.470.20">
    <property type="entry name" value="4'-phosphopantetheinyl transferase domain"/>
    <property type="match status" value="1"/>
</dbReference>
<gene>
    <name evidence="5" type="ORF">D8M06_09735</name>
</gene>
<dbReference type="GO" id="GO:0019878">
    <property type="term" value="P:lysine biosynthetic process via aminoadipic acid"/>
    <property type="evidence" value="ECO:0007669"/>
    <property type="project" value="TreeGrafter"/>
</dbReference>
<reference evidence="5 6" key="1">
    <citation type="journal article" date="2016" name="Int. J. Syst. Evol. Microbiol.">
        <title>Oceanobacillus halophilus sp. nov., a novel moderately halophilic bacterium from a hypersaline lake.</title>
        <authorList>
            <person name="Amoozegar M.A."/>
            <person name="Bagheri M."/>
            <person name="Makhdoumi A."/>
            <person name="Nikou M.M."/>
            <person name="Fazeli S.A.S."/>
            <person name="Schumann P."/>
            <person name="Sproer C."/>
            <person name="Sanchez-Porro C."/>
            <person name="Ventosa A."/>
        </authorList>
    </citation>
    <scope>NUCLEOTIDE SEQUENCE [LARGE SCALE GENOMIC DNA]</scope>
    <source>
        <strain evidence="5 6">DSM 23996</strain>
    </source>
</reference>
<dbReference type="InterPro" id="IPR050559">
    <property type="entry name" value="P-Pant_transferase_sf"/>
</dbReference>
<comment type="caution">
    <text evidence="5">The sequence shown here is derived from an EMBL/GenBank/DDBJ whole genome shotgun (WGS) entry which is preliminary data.</text>
</comment>
<evidence type="ECO:0000256" key="2">
    <source>
        <dbReference type="ARBA" id="ARBA00022679"/>
    </source>
</evidence>
<name>A0A495A230_9BACI</name>
<evidence type="ECO:0000259" key="4">
    <source>
        <dbReference type="Pfam" id="PF22624"/>
    </source>
</evidence>
<proteinExistence type="inferred from homology"/>
<evidence type="ECO:0000259" key="3">
    <source>
        <dbReference type="Pfam" id="PF01648"/>
    </source>
</evidence>
<keyword evidence="6" id="KW-1185">Reference proteome</keyword>
<comment type="similarity">
    <text evidence="1">Belongs to the P-Pant transferase superfamily. Gsp/Sfp/HetI/AcpT family.</text>
</comment>
<dbReference type="GO" id="GO:0008897">
    <property type="term" value="F:holo-[acyl-carrier-protein] synthase activity"/>
    <property type="evidence" value="ECO:0007669"/>
    <property type="project" value="InterPro"/>
</dbReference>
<protein>
    <submittedName>
        <fullName evidence="5">4'-phosphopantetheinyl transferase superfamily protein</fullName>
    </submittedName>
</protein>
<dbReference type="Proteomes" id="UP000269301">
    <property type="component" value="Unassembled WGS sequence"/>
</dbReference>
<dbReference type="PANTHER" id="PTHR12215:SF10">
    <property type="entry name" value="L-AMINOADIPATE-SEMIALDEHYDE DEHYDROGENASE-PHOSPHOPANTETHEINYL TRANSFERASE"/>
    <property type="match status" value="1"/>
</dbReference>
<dbReference type="AlphaFoldDB" id="A0A495A230"/>
<dbReference type="InterPro" id="IPR037143">
    <property type="entry name" value="4-PPantetheinyl_Trfase_dom_sf"/>
</dbReference>
<dbReference type="PANTHER" id="PTHR12215">
    <property type="entry name" value="PHOSPHOPANTETHEINE TRANSFERASE"/>
    <property type="match status" value="1"/>
</dbReference>
<dbReference type="GO" id="GO:0000287">
    <property type="term" value="F:magnesium ion binding"/>
    <property type="evidence" value="ECO:0007669"/>
    <property type="project" value="InterPro"/>
</dbReference>
<dbReference type="SUPFAM" id="SSF56214">
    <property type="entry name" value="4'-phosphopantetheinyl transferase"/>
    <property type="match status" value="2"/>
</dbReference>
<organism evidence="5 6">
    <name type="scientific">Oceanobacillus halophilus</name>
    <dbReference type="NCBI Taxonomy" id="930130"/>
    <lineage>
        <taxon>Bacteria</taxon>
        <taxon>Bacillati</taxon>
        <taxon>Bacillota</taxon>
        <taxon>Bacilli</taxon>
        <taxon>Bacillales</taxon>
        <taxon>Bacillaceae</taxon>
        <taxon>Oceanobacillus</taxon>
    </lineage>
</organism>
<keyword evidence="2 5" id="KW-0808">Transferase</keyword>
<dbReference type="Pfam" id="PF01648">
    <property type="entry name" value="ACPS"/>
    <property type="match status" value="1"/>
</dbReference>
<dbReference type="InterPro" id="IPR055066">
    <property type="entry name" value="AASDHPPT_N"/>
</dbReference>
<evidence type="ECO:0000313" key="6">
    <source>
        <dbReference type="Proteomes" id="UP000269301"/>
    </source>
</evidence>
<evidence type="ECO:0000256" key="1">
    <source>
        <dbReference type="ARBA" id="ARBA00010990"/>
    </source>
</evidence>
<sequence length="251" mass="29401">MMWRVSMGHFKEQPQQRFTYWEDVTEITQVASRKKFQTGQEVHTWLASMDFELQIYNMLSPDENVNAMKFRFIRDQHRYITSHAILRIIISKYVKEDSSSIKFGKNKYGKPFLNYQEGEDAVRFNMSYSEGVVCYVVSAKNEVGIDLEYVKSDFDWLGIAKRYFSQKEVNLLKRLPKGNQIKEFFNFWTRKEALLKAKGIGLSGMEETKDGEFMTNSSLVSFNYGEDFIGTLAIGSENPHVRFFRFTDHDG</sequence>
<accession>A0A495A230</accession>
<dbReference type="Pfam" id="PF22624">
    <property type="entry name" value="AASDHPPT_N"/>
    <property type="match status" value="1"/>
</dbReference>
<dbReference type="EMBL" id="RBZP01000006">
    <property type="protein sequence ID" value="RKQ33481.1"/>
    <property type="molecule type" value="Genomic_DNA"/>
</dbReference>
<feature type="domain" description="4'-phosphopantetheinyl transferase N-terminal" evidence="4">
    <location>
        <begin position="45"/>
        <end position="133"/>
    </location>
</feature>